<accession>A0A4V5NU24</accession>
<comment type="subcellular location">
    <subcellularLocation>
        <location evidence="1">Cell inner membrane</location>
        <topology evidence="1">Single-pass membrane protein</topology>
    </subcellularLocation>
</comment>
<dbReference type="NCBIfam" id="TIGR02532">
    <property type="entry name" value="IV_pilin_GFxxxE"/>
    <property type="match status" value="1"/>
</dbReference>
<evidence type="ECO:0000313" key="13">
    <source>
        <dbReference type="Proteomes" id="UP000307999"/>
    </source>
</evidence>
<keyword evidence="8" id="KW-0472">Membrane</keyword>
<dbReference type="RefSeq" id="WP_136736554.1">
    <property type="nucleotide sequence ID" value="NZ_SWDB01000030.1"/>
</dbReference>
<dbReference type="GO" id="GO:0015628">
    <property type="term" value="P:protein secretion by the type II secretion system"/>
    <property type="evidence" value="ECO:0007669"/>
    <property type="project" value="InterPro"/>
</dbReference>
<keyword evidence="3" id="KW-1003">Cell membrane</keyword>
<dbReference type="Pfam" id="PF12019">
    <property type="entry name" value="GspH"/>
    <property type="match status" value="1"/>
</dbReference>
<proteinExistence type="inferred from homology"/>
<keyword evidence="7" id="KW-1133">Transmembrane helix</keyword>
<evidence type="ECO:0000256" key="10">
    <source>
        <dbReference type="ARBA" id="ARBA00030775"/>
    </source>
</evidence>
<dbReference type="InterPro" id="IPR045584">
    <property type="entry name" value="Pilin-like"/>
</dbReference>
<keyword evidence="6" id="KW-0812">Transmembrane</keyword>
<dbReference type="Proteomes" id="UP000307999">
    <property type="component" value="Unassembled WGS sequence"/>
</dbReference>
<keyword evidence="13" id="KW-1185">Reference proteome</keyword>
<gene>
    <name evidence="12" type="ORF">E8M12_12635</name>
</gene>
<evidence type="ECO:0000256" key="1">
    <source>
        <dbReference type="ARBA" id="ARBA00004377"/>
    </source>
</evidence>
<evidence type="ECO:0000313" key="12">
    <source>
        <dbReference type="EMBL" id="TKB44277.1"/>
    </source>
</evidence>
<reference evidence="12 13" key="1">
    <citation type="submission" date="2019-04" db="EMBL/GenBank/DDBJ databases">
        <title>Thalassotalea guangxiensis sp. nov., isolated from sediment of the coastal wetland.</title>
        <authorList>
            <person name="Zheng S."/>
            <person name="Zhang D."/>
        </authorList>
    </citation>
    <scope>NUCLEOTIDE SEQUENCE [LARGE SCALE GENOMIC DNA]</scope>
    <source>
        <strain evidence="12 13">ZS-4</strain>
    </source>
</reference>
<dbReference type="GO" id="GO:0015627">
    <property type="term" value="C:type II protein secretion system complex"/>
    <property type="evidence" value="ECO:0007669"/>
    <property type="project" value="InterPro"/>
</dbReference>
<comment type="caution">
    <text evidence="12">The sequence shown here is derived from an EMBL/GenBank/DDBJ whole genome shotgun (WGS) entry which is preliminary data.</text>
</comment>
<comment type="similarity">
    <text evidence="9">Belongs to the GSP H family.</text>
</comment>
<evidence type="ECO:0000256" key="2">
    <source>
        <dbReference type="ARBA" id="ARBA00021549"/>
    </source>
</evidence>
<evidence type="ECO:0000256" key="4">
    <source>
        <dbReference type="ARBA" id="ARBA00022481"/>
    </source>
</evidence>
<dbReference type="Gene3D" id="3.30.700.10">
    <property type="entry name" value="Glycoprotein, Type 4 Pilin"/>
    <property type="match status" value="1"/>
</dbReference>
<dbReference type="OrthoDB" id="6089055at2"/>
<protein>
    <recommendedName>
        <fullName evidence="2">Type II secretion system protein H</fullName>
    </recommendedName>
    <alternativeName>
        <fullName evidence="10">General secretion pathway protein H</fullName>
    </alternativeName>
</protein>
<evidence type="ECO:0000256" key="7">
    <source>
        <dbReference type="ARBA" id="ARBA00022989"/>
    </source>
</evidence>
<keyword evidence="4" id="KW-0488">Methylation</keyword>
<dbReference type="PROSITE" id="PS00409">
    <property type="entry name" value="PROKAR_NTER_METHYL"/>
    <property type="match status" value="1"/>
</dbReference>
<name>A0A4V5NU24_9GAMM</name>
<evidence type="ECO:0000256" key="9">
    <source>
        <dbReference type="ARBA" id="ARBA00025772"/>
    </source>
</evidence>
<dbReference type="GO" id="GO:0005886">
    <property type="term" value="C:plasma membrane"/>
    <property type="evidence" value="ECO:0007669"/>
    <property type="project" value="UniProtKB-SubCell"/>
</dbReference>
<organism evidence="12 13">
    <name type="scientific">Thalassotalea mangrovi</name>
    <dbReference type="NCBI Taxonomy" id="2572245"/>
    <lineage>
        <taxon>Bacteria</taxon>
        <taxon>Pseudomonadati</taxon>
        <taxon>Pseudomonadota</taxon>
        <taxon>Gammaproteobacteria</taxon>
        <taxon>Alteromonadales</taxon>
        <taxon>Colwelliaceae</taxon>
        <taxon>Thalassotalea</taxon>
    </lineage>
</organism>
<dbReference type="InterPro" id="IPR012902">
    <property type="entry name" value="N_methyl_site"/>
</dbReference>
<evidence type="ECO:0000259" key="11">
    <source>
        <dbReference type="Pfam" id="PF12019"/>
    </source>
</evidence>
<dbReference type="Pfam" id="PF07963">
    <property type="entry name" value="N_methyl"/>
    <property type="match status" value="1"/>
</dbReference>
<feature type="domain" description="General secretion pathway GspH" evidence="11">
    <location>
        <begin position="42"/>
        <end position="176"/>
    </location>
</feature>
<sequence>MKKIRGITLIELLITLIVLAILAGVAAPSFVRSIENRNLVSAAETLYSHLQLARSESLLRSEDVVFSVAGMGSTSWAFGLNQSAACDPTITDNTSANACVLPVDDGDGAFIAANDNVLYQISGSEYEDITMQMAVISGTFGNSTIFDPARGTTDGARQYTLTNASGSSIRVTLSLIGNIKVCSNDLSEYRSCT</sequence>
<evidence type="ECO:0000256" key="5">
    <source>
        <dbReference type="ARBA" id="ARBA00022519"/>
    </source>
</evidence>
<evidence type="ECO:0000256" key="8">
    <source>
        <dbReference type="ARBA" id="ARBA00023136"/>
    </source>
</evidence>
<evidence type="ECO:0000256" key="3">
    <source>
        <dbReference type="ARBA" id="ARBA00022475"/>
    </source>
</evidence>
<dbReference type="InterPro" id="IPR022346">
    <property type="entry name" value="T2SS_GspH"/>
</dbReference>
<keyword evidence="5" id="KW-0997">Cell inner membrane</keyword>
<evidence type="ECO:0000256" key="6">
    <source>
        <dbReference type="ARBA" id="ARBA00022692"/>
    </source>
</evidence>
<dbReference type="SUPFAM" id="SSF54523">
    <property type="entry name" value="Pili subunits"/>
    <property type="match status" value="1"/>
</dbReference>
<dbReference type="AlphaFoldDB" id="A0A4V5NU24"/>
<dbReference type="EMBL" id="SWDB01000030">
    <property type="protein sequence ID" value="TKB44277.1"/>
    <property type="molecule type" value="Genomic_DNA"/>
</dbReference>